<dbReference type="Proteomes" id="UP000182624">
    <property type="component" value="Unassembled WGS sequence"/>
</dbReference>
<dbReference type="SUPFAM" id="SSF52540">
    <property type="entry name" value="P-loop containing nucleoside triphosphate hydrolases"/>
    <property type="match status" value="1"/>
</dbReference>
<dbReference type="Gene3D" id="3.40.50.300">
    <property type="entry name" value="P-loop containing nucleotide triphosphate hydrolases"/>
    <property type="match status" value="1"/>
</dbReference>
<evidence type="ECO:0000313" key="1">
    <source>
        <dbReference type="EMBL" id="SFP59908.1"/>
    </source>
</evidence>
<dbReference type="InterPro" id="IPR027417">
    <property type="entry name" value="P-loop_NTPase"/>
</dbReference>
<dbReference type="EMBL" id="FOXO01000004">
    <property type="protein sequence ID" value="SFP59908.1"/>
    <property type="molecule type" value="Genomic_DNA"/>
</dbReference>
<sequence length="356" mass="40505">MASKNPYTISFGKIPTQFISRSSIIDSITDALDSETPDEQAFKLTGIRGTGKTVTLTAIERYFRERDEWIVIGVRPDAEIMTDIVSNLYSAVPALTKFIDANLNLSAFGIGLNLSKKSPATSMDYVLKTLLRELSKNDKRLLITIDEARKTKGIIDFIQEFQILIREEFPINLVVAGLYEDIESIENTDGLTFFLRATKFEMTPLNITYIRSDYQNTLGVSYDDAEKMAFITKGYAFAYQVLGKYVWDSGKKALTKEVIMKFDEVLADKVYKKIWSELAPKDKYFLSFIVKKDKMEASELLELTKQNHSSWSIPRARLKEKGIIDVETRGVVSIKLPRFKEFVDEQIALEGELQNA</sequence>
<proteinExistence type="predicted"/>
<gene>
    <name evidence="1" type="ORF">SAMN04487928_104107</name>
</gene>
<dbReference type="AlphaFoldDB" id="A0A1I5RMY0"/>
<dbReference type="OrthoDB" id="1550566at2"/>
<accession>A0A1I5RMY0</accession>
<name>A0A1I5RMY0_9FIRM</name>
<organism evidence="1 2">
    <name type="scientific">Butyrivibrio proteoclasticus</name>
    <dbReference type="NCBI Taxonomy" id="43305"/>
    <lineage>
        <taxon>Bacteria</taxon>
        <taxon>Bacillati</taxon>
        <taxon>Bacillota</taxon>
        <taxon>Clostridia</taxon>
        <taxon>Lachnospirales</taxon>
        <taxon>Lachnospiraceae</taxon>
        <taxon>Butyrivibrio</taxon>
    </lineage>
</organism>
<keyword evidence="2" id="KW-1185">Reference proteome</keyword>
<evidence type="ECO:0008006" key="3">
    <source>
        <dbReference type="Google" id="ProtNLM"/>
    </source>
</evidence>
<protein>
    <recommendedName>
        <fullName evidence="3">Archaeal ATPase family protein</fullName>
    </recommendedName>
</protein>
<evidence type="ECO:0000313" key="2">
    <source>
        <dbReference type="Proteomes" id="UP000182624"/>
    </source>
</evidence>
<dbReference type="RefSeq" id="WP_074884683.1">
    <property type="nucleotide sequence ID" value="NZ_FOXO01000004.1"/>
</dbReference>
<reference evidence="2" key="1">
    <citation type="submission" date="2016-10" db="EMBL/GenBank/DDBJ databases">
        <authorList>
            <person name="Varghese N."/>
            <person name="Submissions S."/>
        </authorList>
    </citation>
    <scope>NUCLEOTIDE SEQUENCE [LARGE SCALE GENOMIC DNA]</scope>
    <source>
        <strain evidence="2">P18</strain>
    </source>
</reference>